<sequence>QIYTDWANHYLAKSGHKRLIKDLQTDVTDGVLLAEIIQVVANEKIGDINGCPKSRSQMIENIDACLTFLAAKGVNTQGLSAEGKPGGGSWSATSARTGPGCVQRKATHQKTQVLIHLLLTTIHCLSLHAHLEIRNGRRSEQAILGLFFSLSRFKQQQQQRQNSNQRRRTCPRAPTPRSPPQLSLSPHGTPASAAQRAAAAAAAAAQAEMQSRDGSQSKLLKFSLGQKKTSRLPGPSARVSTAGSDVPSRGPIGAAGNRRSQGSKTSSQSSKDSSEGMTSQPCGMSEHVPSSAVTAGPSTSTSAATSGSVSPPTSSSAATAIPQPSSNGKPWKSKSVSSKHAASSASAASSAMQPVKQEKDASGKAAPAGEAPKAGTQKSMLEKLKLFNSKGGSKSSTSNGAAAPSEAAGLAKQPGAAQVERAETGSNTDPLEEDDGNVRPGTNGTSNGTACATAPPAGPSVSATASSPKMALRGIAQRTFSRALTAKKGSVKGSDKEKGKEKLKEAGKRVSVPDRAELRGEEPKEEGAPAAVDTDSSNKRTSKITSFIPKGGKVTKKDNSTPAHSGIPKPGGKASAVGGKASSAKEAGERPRSMRLAGGLSMHRGPLDRDRDSRHSSSTSSLASTEGRSSAAPVAGGGTTQSTASNTISVQLPQNQQHHSHPNMATVAPFMYRSQTDGEGTPNPETGSGGIGGDLSLTKNSQLSIQDLSGEDPETRRLRTVKNIADLRQNLEETMSSLRGTQVTHSTLETTFDGSVTTDISSNGGAVTHSGGGSRSILSLTSSRPSLSSWRLGQSSPRLQAGDAPSVANSYGGRVVGGQGGRYLYPGHLRRQLAARGGGLCSVDLGDRPGEDVDLEGLPLDVTGYMSDGDVLSKNITRTDDVSSGYMTDGGLGLYTRRLNRLPDTMASVRETLHRNASSGQGDGDSWDDSSSVSSGISDNIDTDDINTSSSISSYANTPAAQRKGLSTQPVTDAEKHSASSAGHQAWSGDEVKRLDSGSDTGVRMESASSWSRRNPSDLSEESDKSSSGRKIPAVSHTGSWRRGMTAQVGVTSPRTKSTSSTGSTGSVSIKTHSSGSKHISVNPLSPLPVAPTRPPCPAGKTDDIKVSEKGRRSPRANGLRRSPSDAGRSSGDEAKKQSVPSSSASAAASDALSQTHVLTSRTPTSTFGFKKPCPGMVAMVTASGATITSGSATLGKLPKSGGRSLTAGLKTGGLDGASALGHHDDGFLPMSARSTLQYRSLPRPSRSGAAARNGNRSSTSSIEAAVLSVTSQAKNSLSVSKVNGSALLANQTDREKGVADIDIRGGGAATVPLPGRQQVSSPTLRREEHQTPPLTLPVHSSGFSFDRLFGGKTSKQAPVTTAENMKNSTVISNPHATLNHVTTVLESPDGGVGGADSETNSPLFGGRVHGSGMGTLGSEQASSPGSVYSSTGPSNSLTWGTTFSSSSAQSRESTLGGHSGAGSMGYPSVSSMHTSSESIDMSLGSAGHGTHKEDTLSALGRTGSVKTGASESPLSSPSASPIFSRNTLPRKQDSGPHCGRNTLPKKGLRYGPSPQLRGHEESRDWLRSHSTSGLQDSSNNSPFSPSLTSPSGTRFNFGQLASSPTSTAQMNLTGQRNNSLTNQDVPFDPCSDNRLRNSCMSLDEKTRTMSRSGSFRDGFEEGERMFSDFQSLRLYSFFY</sequence>
<dbReference type="InterPro" id="IPR039041">
    <property type="entry name" value="Nav/unc-53"/>
</dbReference>
<feature type="region of interest" description="Disordered" evidence="1">
    <location>
        <begin position="224"/>
        <end position="644"/>
    </location>
</feature>
<feature type="region of interest" description="Disordered" evidence="1">
    <location>
        <begin position="1240"/>
        <end position="1260"/>
    </location>
</feature>
<dbReference type="InterPro" id="IPR001715">
    <property type="entry name" value="CH_dom"/>
</dbReference>
<feature type="compositionally biased region" description="Basic and acidic residues" evidence="1">
    <location>
        <begin position="1101"/>
        <end position="1112"/>
    </location>
</feature>
<feature type="compositionally biased region" description="Polar residues" evidence="1">
    <location>
        <begin position="755"/>
        <end position="765"/>
    </location>
</feature>
<feature type="region of interest" description="Disordered" evidence="1">
    <location>
        <begin position="155"/>
        <end position="198"/>
    </location>
</feature>
<feature type="compositionally biased region" description="Basic and acidic residues" evidence="1">
    <location>
        <begin position="605"/>
        <end position="615"/>
    </location>
</feature>
<feature type="compositionally biased region" description="Low complexity" evidence="1">
    <location>
        <begin position="1511"/>
        <end position="1525"/>
    </location>
</feature>
<feature type="compositionally biased region" description="Low complexity" evidence="1">
    <location>
        <begin position="616"/>
        <end position="630"/>
    </location>
</feature>
<feature type="non-terminal residue" evidence="3">
    <location>
        <position position="1680"/>
    </location>
</feature>
<feature type="region of interest" description="Disordered" evidence="1">
    <location>
        <begin position="80"/>
        <end position="100"/>
    </location>
</feature>
<feature type="domain" description="Calponin-homology (CH)" evidence="2">
    <location>
        <begin position="1"/>
        <end position="119"/>
    </location>
</feature>
<feature type="region of interest" description="Disordered" evidence="1">
    <location>
        <begin position="915"/>
        <end position="1158"/>
    </location>
</feature>
<feature type="region of interest" description="Disordered" evidence="1">
    <location>
        <begin position="755"/>
        <end position="777"/>
    </location>
</feature>
<name>Q4SHB0_TETNG</name>
<feature type="compositionally biased region" description="Low complexity" evidence="1">
    <location>
        <begin position="1142"/>
        <end position="1152"/>
    </location>
</feature>
<feature type="compositionally biased region" description="Low complexity" evidence="1">
    <location>
        <begin position="363"/>
        <end position="375"/>
    </location>
</feature>
<feature type="compositionally biased region" description="Low complexity" evidence="1">
    <location>
        <begin position="929"/>
        <end position="954"/>
    </location>
</feature>
<feature type="compositionally biased region" description="Low complexity" evidence="1">
    <location>
        <begin position="333"/>
        <end position="351"/>
    </location>
</feature>
<feature type="compositionally biased region" description="Polar residues" evidence="1">
    <location>
        <begin position="1073"/>
        <end position="1084"/>
    </location>
</feature>
<feature type="compositionally biased region" description="Pro residues" evidence="1">
    <location>
        <begin position="1086"/>
        <end position="1098"/>
    </location>
</feature>
<feature type="compositionally biased region" description="Low complexity" evidence="1">
    <location>
        <begin position="260"/>
        <end position="271"/>
    </location>
</feature>
<dbReference type="SUPFAM" id="SSF47576">
    <property type="entry name" value="Calponin-homology domain, CH-domain"/>
    <property type="match status" value="1"/>
</dbReference>
<dbReference type="EMBL" id="CAAE01014581">
    <property type="protein sequence ID" value="CAF99972.1"/>
    <property type="molecule type" value="Genomic_DNA"/>
</dbReference>
<comment type="caution">
    <text evidence="3">The sequence shown here is derived from an EMBL/GenBank/DDBJ whole genome shotgun (WGS) entry which is preliminary data.</text>
</comment>
<dbReference type="Gene3D" id="1.10.418.10">
    <property type="entry name" value="Calponin-like domain"/>
    <property type="match status" value="1"/>
</dbReference>
<feature type="compositionally biased region" description="Low complexity" evidence="1">
    <location>
        <begin position="289"/>
        <end position="326"/>
    </location>
</feature>
<feature type="compositionally biased region" description="Low complexity" evidence="1">
    <location>
        <begin position="571"/>
        <end position="585"/>
    </location>
</feature>
<evidence type="ECO:0000259" key="2">
    <source>
        <dbReference type="PROSITE" id="PS50021"/>
    </source>
</evidence>
<accession>Q4SHB0</accession>
<feature type="region of interest" description="Disordered" evidence="1">
    <location>
        <begin position="1389"/>
        <end position="1627"/>
    </location>
</feature>
<feature type="compositionally biased region" description="Basic and acidic residues" evidence="1">
    <location>
        <begin position="493"/>
        <end position="527"/>
    </location>
</feature>
<dbReference type="PROSITE" id="PS50021">
    <property type="entry name" value="CH"/>
    <property type="match status" value="1"/>
</dbReference>
<feature type="compositionally biased region" description="Low complexity" evidence="1">
    <location>
        <begin position="388"/>
        <end position="411"/>
    </location>
</feature>
<protein>
    <submittedName>
        <fullName evidence="3">(spotted green pufferfish) hypothetical protein</fullName>
    </submittedName>
</protein>
<feature type="region of interest" description="Disordered" evidence="1">
    <location>
        <begin position="786"/>
        <end position="805"/>
    </location>
</feature>
<feature type="compositionally biased region" description="Polar residues" evidence="1">
    <location>
        <begin position="674"/>
        <end position="686"/>
    </location>
</feature>
<evidence type="ECO:0000256" key="1">
    <source>
        <dbReference type="SAM" id="MobiDB-lite"/>
    </source>
</evidence>
<dbReference type="InterPro" id="IPR036872">
    <property type="entry name" value="CH_dom_sf"/>
</dbReference>
<dbReference type="Pfam" id="PF00307">
    <property type="entry name" value="CH"/>
    <property type="match status" value="1"/>
</dbReference>
<feature type="region of interest" description="Disordered" evidence="1">
    <location>
        <begin position="1309"/>
        <end position="1340"/>
    </location>
</feature>
<organism evidence="3">
    <name type="scientific">Tetraodon nigroviridis</name>
    <name type="common">Spotted green pufferfish</name>
    <name type="synonym">Chelonodon nigroviridis</name>
    <dbReference type="NCBI Taxonomy" id="99883"/>
    <lineage>
        <taxon>Eukaryota</taxon>
        <taxon>Metazoa</taxon>
        <taxon>Chordata</taxon>
        <taxon>Craniata</taxon>
        <taxon>Vertebrata</taxon>
        <taxon>Euteleostomi</taxon>
        <taxon>Actinopterygii</taxon>
        <taxon>Neopterygii</taxon>
        <taxon>Teleostei</taxon>
        <taxon>Neoteleostei</taxon>
        <taxon>Acanthomorphata</taxon>
        <taxon>Eupercaria</taxon>
        <taxon>Tetraodontiformes</taxon>
        <taxon>Tetradontoidea</taxon>
        <taxon>Tetraodontidae</taxon>
        <taxon>Tetraodon</taxon>
    </lineage>
</organism>
<proteinExistence type="predicted"/>
<dbReference type="GO" id="GO:0022008">
    <property type="term" value="P:neurogenesis"/>
    <property type="evidence" value="ECO:0007669"/>
    <property type="project" value="InterPro"/>
</dbReference>
<gene>
    <name evidence="3" type="ORF">GSTENG00018247001</name>
</gene>
<dbReference type="PANTHER" id="PTHR12784">
    <property type="entry name" value="STEERIN"/>
    <property type="match status" value="1"/>
</dbReference>
<feature type="compositionally biased region" description="Polar residues" evidence="1">
    <location>
        <begin position="1418"/>
        <end position="1454"/>
    </location>
</feature>
<evidence type="ECO:0000313" key="3">
    <source>
        <dbReference type="EMBL" id="CAF99972.1"/>
    </source>
</evidence>
<reference evidence="3" key="1">
    <citation type="journal article" date="2004" name="Nature">
        <title>Genome duplication in the teleost fish Tetraodon nigroviridis reveals the early vertebrate proto-karyotype.</title>
        <authorList>
            <person name="Jaillon O."/>
            <person name="Aury J.-M."/>
            <person name="Brunet F."/>
            <person name="Petit J.-L."/>
            <person name="Stange-Thomann N."/>
            <person name="Mauceli E."/>
            <person name="Bouneau L."/>
            <person name="Fischer C."/>
            <person name="Ozouf-Costaz C."/>
            <person name="Bernot A."/>
            <person name="Nicaud S."/>
            <person name="Jaffe D."/>
            <person name="Fisher S."/>
            <person name="Lutfalla G."/>
            <person name="Dossat C."/>
            <person name="Segurens B."/>
            <person name="Dasilva C."/>
            <person name="Salanoubat M."/>
            <person name="Levy M."/>
            <person name="Boudet N."/>
            <person name="Castellano S."/>
            <person name="Anthouard V."/>
            <person name="Jubin C."/>
            <person name="Castelli V."/>
            <person name="Katinka M."/>
            <person name="Vacherie B."/>
            <person name="Biemont C."/>
            <person name="Skalli Z."/>
            <person name="Cattolico L."/>
            <person name="Poulain J."/>
            <person name="De Berardinis V."/>
            <person name="Cruaud C."/>
            <person name="Duprat S."/>
            <person name="Brottier P."/>
            <person name="Coutanceau J.-P."/>
            <person name="Gouzy J."/>
            <person name="Parra G."/>
            <person name="Lardier G."/>
            <person name="Chapple C."/>
            <person name="McKernan K.J."/>
            <person name="McEwan P."/>
            <person name="Bosak S."/>
            <person name="Kellis M."/>
            <person name="Volff J.-N."/>
            <person name="Guigo R."/>
            <person name="Zody M.C."/>
            <person name="Mesirov J."/>
            <person name="Lindblad-Toh K."/>
            <person name="Birren B."/>
            <person name="Nusbaum C."/>
            <person name="Kahn D."/>
            <person name="Robinson-Rechavi M."/>
            <person name="Laudet V."/>
            <person name="Schachter V."/>
            <person name="Quetier F."/>
            <person name="Saurin W."/>
            <person name="Scarpelli C."/>
            <person name="Wincker P."/>
            <person name="Lander E.S."/>
            <person name="Weissenbach J."/>
            <person name="Roest Crollius H."/>
        </authorList>
    </citation>
    <scope>NUCLEOTIDE SEQUENCE [LARGE SCALE GENOMIC DNA]</scope>
</reference>
<feature type="compositionally biased region" description="Low complexity" evidence="1">
    <location>
        <begin position="1051"/>
        <end position="1072"/>
    </location>
</feature>
<feature type="compositionally biased region" description="Polar residues" evidence="1">
    <location>
        <begin position="955"/>
        <end position="971"/>
    </location>
</feature>
<dbReference type="PANTHER" id="PTHR12784:SF6">
    <property type="entry name" value="NEURON NAVIGATOR 2"/>
    <property type="match status" value="1"/>
</dbReference>
<dbReference type="OrthoDB" id="2161974at2759"/>
<feature type="compositionally biased region" description="Polar residues" evidence="1">
    <location>
        <begin position="1469"/>
        <end position="1480"/>
    </location>
</feature>
<feature type="compositionally biased region" description="Basic and acidic residues" evidence="1">
    <location>
        <begin position="1558"/>
        <end position="1568"/>
    </location>
</feature>
<feature type="compositionally biased region" description="Low complexity" evidence="1">
    <location>
        <begin position="155"/>
        <end position="164"/>
    </location>
</feature>
<feature type="compositionally biased region" description="Polar residues" evidence="1">
    <location>
        <begin position="1569"/>
        <end position="1625"/>
    </location>
</feature>
<feature type="region of interest" description="Disordered" evidence="1">
    <location>
        <begin position="674"/>
        <end position="697"/>
    </location>
</feature>
<reference evidence="3" key="2">
    <citation type="submission" date="2004-02" db="EMBL/GenBank/DDBJ databases">
        <authorList>
            <consortium name="Genoscope"/>
            <consortium name="Whitehead Institute Centre for Genome Research"/>
        </authorList>
    </citation>
    <scope>NUCLEOTIDE SEQUENCE</scope>
</reference>
<dbReference type="KEGG" id="tng:GSTEN00018247G001"/>